<dbReference type="EMBL" id="JACBXV010000226">
    <property type="protein sequence ID" value="NYS70174.1"/>
    <property type="molecule type" value="Genomic_DNA"/>
</dbReference>
<keyword evidence="5" id="KW-0547">Nucleotide-binding</keyword>
<dbReference type="Proteomes" id="UP000572528">
    <property type="component" value="Unassembled WGS sequence"/>
</dbReference>
<organism evidence="13 14">
    <name type="scientific">Actinomyces bowdenii</name>
    <dbReference type="NCBI Taxonomy" id="131109"/>
    <lineage>
        <taxon>Bacteria</taxon>
        <taxon>Bacillati</taxon>
        <taxon>Actinomycetota</taxon>
        <taxon>Actinomycetes</taxon>
        <taxon>Actinomycetales</taxon>
        <taxon>Actinomycetaceae</taxon>
        <taxon>Actinomyces</taxon>
    </lineage>
</organism>
<dbReference type="EC" id="2.7.13.3" evidence="2"/>
<comment type="caution">
    <text evidence="13">The sequence shown here is derived from an EMBL/GenBank/DDBJ whole genome shotgun (WGS) entry which is preliminary data.</text>
</comment>
<feature type="domain" description="Signal transduction histidine kinase subgroup 3 dimerisation and phosphoacceptor" evidence="12">
    <location>
        <begin position="269"/>
        <end position="331"/>
    </location>
</feature>
<keyword evidence="8" id="KW-0902">Two-component regulatory system</keyword>
<keyword evidence="7" id="KW-0067">ATP-binding</keyword>
<evidence type="ECO:0000256" key="3">
    <source>
        <dbReference type="ARBA" id="ARBA00022553"/>
    </source>
</evidence>
<evidence type="ECO:0000256" key="5">
    <source>
        <dbReference type="ARBA" id="ARBA00022741"/>
    </source>
</evidence>
<evidence type="ECO:0000256" key="6">
    <source>
        <dbReference type="ARBA" id="ARBA00022777"/>
    </source>
</evidence>
<evidence type="ECO:0000256" key="2">
    <source>
        <dbReference type="ARBA" id="ARBA00012438"/>
    </source>
</evidence>
<dbReference type="Pfam" id="PF07730">
    <property type="entry name" value="HisKA_3"/>
    <property type="match status" value="1"/>
</dbReference>
<feature type="transmembrane region" description="Helical" evidence="10">
    <location>
        <begin position="52"/>
        <end position="74"/>
    </location>
</feature>
<dbReference type="GO" id="GO:0016020">
    <property type="term" value="C:membrane"/>
    <property type="evidence" value="ECO:0007669"/>
    <property type="project" value="InterPro"/>
</dbReference>
<feature type="transmembrane region" description="Helical" evidence="10">
    <location>
        <begin position="110"/>
        <end position="139"/>
    </location>
</feature>
<evidence type="ECO:0000313" key="13">
    <source>
        <dbReference type="EMBL" id="NYS70174.1"/>
    </source>
</evidence>
<feature type="transmembrane region" description="Helical" evidence="10">
    <location>
        <begin position="86"/>
        <end position="104"/>
    </location>
</feature>
<protein>
    <recommendedName>
        <fullName evidence="2">histidine kinase</fullName>
        <ecNumber evidence="2">2.7.13.3</ecNumber>
    </recommendedName>
</protein>
<keyword evidence="3" id="KW-0597">Phosphoprotein</keyword>
<dbReference type="SUPFAM" id="SSF55874">
    <property type="entry name" value="ATPase domain of HSP90 chaperone/DNA topoisomerase II/histidine kinase"/>
    <property type="match status" value="1"/>
</dbReference>
<keyword evidence="10" id="KW-0472">Membrane</keyword>
<keyword evidence="4" id="KW-0808">Transferase</keyword>
<keyword evidence="6 13" id="KW-0418">Kinase</keyword>
<evidence type="ECO:0000256" key="4">
    <source>
        <dbReference type="ARBA" id="ARBA00022679"/>
    </source>
</evidence>
<evidence type="ECO:0000256" key="9">
    <source>
        <dbReference type="SAM" id="Coils"/>
    </source>
</evidence>
<feature type="non-terminal residue" evidence="13">
    <location>
        <position position="1"/>
    </location>
</feature>
<dbReference type="InterPro" id="IPR011712">
    <property type="entry name" value="Sig_transdc_His_kin_sub3_dim/P"/>
</dbReference>
<dbReference type="PANTHER" id="PTHR24421:SF10">
    <property type="entry name" value="NITRATE_NITRITE SENSOR PROTEIN NARQ"/>
    <property type="match status" value="1"/>
</dbReference>
<dbReference type="Gene3D" id="3.30.565.10">
    <property type="entry name" value="Histidine kinase-like ATPase, C-terminal domain"/>
    <property type="match status" value="1"/>
</dbReference>
<dbReference type="GO" id="GO:0046983">
    <property type="term" value="F:protein dimerization activity"/>
    <property type="evidence" value="ECO:0007669"/>
    <property type="project" value="InterPro"/>
</dbReference>
<dbReference type="InterPro" id="IPR050482">
    <property type="entry name" value="Sensor_HK_TwoCompSys"/>
</dbReference>
<feature type="domain" description="Histidine kinase/HSP90-like ATPase" evidence="11">
    <location>
        <begin position="378"/>
        <end position="466"/>
    </location>
</feature>
<dbReference type="Gene3D" id="1.20.5.1930">
    <property type="match status" value="1"/>
</dbReference>
<evidence type="ECO:0000256" key="7">
    <source>
        <dbReference type="ARBA" id="ARBA00022840"/>
    </source>
</evidence>
<dbReference type="InterPro" id="IPR003594">
    <property type="entry name" value="HATPase_dom"/>
</dbReference>
<keyword evidence="9" id="KW-0175">Coiled coil</keyword>
<evidence type="ECO:0000256" key="8">
    <source>
        <dbReference type="ARBA" id="ARBA00023012"/>
    </source>
</evidence>
<dbReference type="GO" id="GO:0000155">
    <property type="term" value="F:phosphorelay sensor kinase activity"/>
    <property type="evidence" value="ECO:0007669"/>
    <property type="project" value="InterPro"/>
</dbReference>
<dbReference type="RefSeq" id="WP_179901411.1">
    <property type="nucleotide sequence ID" value="NZ_JACBXV010000226.1"/>
</dbReference>
<proteinExistence type="predicted"/>
<dbReference type="PANTHER" id="PTHR24421">
    <property type="entry name" value="NITRATE/NITRITE SENSOR PROTEIN NARX-RELATED"/>
    <property type="match status" value="1"/>
</dbReference>
<gene>
    <name evidence="13" type="ORF">HZZ05_11780</name>
</gene>
<name>A0A853ELY9_9ACTO</name>
<dbReference type="CDD" id="cd16917">
    <property type="entry name" value="HATPase_UhpB-NarQ-NarX-like"/>
    <property type="match status" value="1"/>
</dbReference>
<dbReference type="Pfam" id="PF02518">
    <property type="entry name" value="HATPase_c"/>
    <property type="match status" value="1"/>
</dbReference>
<keyword evidence="10" id="KW-1133">Transmembrane helix</keyword>
<evidence type="ECO:0000313" key="14">
    <source>
        <dbReference type="Proteomes" id="UP000572528"/>
    </source>
</evidence>
<evidence type="ECO:0000256" key="10">
    <source>
        <dbReference type="SAM" id="Phobius"/>
    </source>
</evidence>
<dbReference type="InterPro" id="IPR036890">
    <property type="entry name" value="HATPase_C_sf"/>
</dbReference>
<evidence type="ECO:0000259" key="12">
    <source>
        <dbReference type="Pfam" id="PF07730"/>
    </source>
</evidence>
<feature type="transmembrane region" description="Helical" evidence="10">
    <location>
        <begin position="206"/>
        <end position="225"/>
    </location>
</feature>
<evidence type="ECO:0000256" key="1">
    <source>
        <dbReference type="ARBA" id="ARBA00000085"/>
    </source>
</evidence>
<feature type="coiled-coil region" evidence="9">
    <location>
        <begin position="236"/>
        <end position="263"/>
    </location>
</feature>
<dbReference type="AlphaFoldDB" id="A0A853ELY9"/>
<dbReference type="GO" id="GO:0005524">
    <property type="term" value="F:ATP binding"/>
    <property type="evidence" value="ECO:0007669"/>
    <property type="project" value="UniProtKB-KW"/>
</dbReference>
<reference evidence="13 14" key="1">
    <citation type="submission" date="2020-07" db="EMBL/GenBank/DDBJ databases">
        <title>MOT database genomes.</title>
        <authorList>
            <person name="Joseph S."/>
            <person name="Aduse-Opoku J."/>
            <person name="Hashim A."/>
            <person name="Wade W."/>
            <person name="Curtis M."/>
        </authorList>
    </citation>
    <scope>NUCLEOTIDE SEQUENCE [LARGE SCALE GENOMIC DNA]</scope>
    <source>
        <strain evidence="13 14">WMus004</strain>
    </source>
</reference>
<comment type="catalytic activity">
    <reaction evidence="1">
        <text>ATP + protein L-histidine = ADP + protein N-phospho-L-histidine.</text>
        <dbReference type="EC" id="2.7.13.3"/>
    </reaction>
</comment>
<evidence type="ECO:0000259" key="11">
    <source>
        <dbReference type="Pfam" id="PF02518"/>
    </source>
</evidence>
<keyword evidence="10" id="KW-0812">Transmembrane</keyword>
<accession>A0A853ELY9</accession>
<sequence>ASPHAPLAQAPLQAVRPGPYPGAPAVLHPGYPGAWHQGPPRRNPLSTRTGRILTTTGIILLALLAGLVSLGSQWNDAAARGVESQPLQMLQFVVSMGLVASLGVRRRFPAVLTACSGLAGALLALDTTVGLIASTTLLARAPSWRTERPRALKAYGALAVLAVGTLLAVRHDALMAPRGNSVLGIFLFPRPDGAAPQGVIGWPAQVLATALILAIPFIVGTILAARRREVLAATQAADARAQRARAEEEAAQAARTSEVLMDQVELREERERIAHEVHDGLGHRLSVLAMQAGLLERSADEGTAQAARRVRQSSQEAMGELRSLLEVLRDPGGSAGQPAPRLEELAAVVDSMVEAGTPLSSSIVLDRPAQAGSVLSHAVYRIVQECLTNASKHSPSEPIRLRVEGSPETGIHLRCSNRLVPAEDRPEEPGSGTGLRGMAHRVQICGGRLRAGPSPEGEFIVEVDLPWLPGPSPQQ</sequence>